<comment type="caution">
    <text evidence="1">The sequence shown here is derived from an EMBL/GenBank/DDBJ whole genome shotgun (WGS) entry which is preliminary data.</text>
</comment>
<name>A0A923HN62_9BURK</name>
<evidence type="ECO:0008006" key="3">
    <source>
        <dbReference type="Google" id="ProtNLM"/>
    </source>
</evidence>
<sequence>MRRFIFRFLAFLILLYVGLCAAMFVAQRSLIYYPAPVSHANDANAIRLPVPDANLVISTHQTQALSAIVYFGGNAEDVSLSLPQLAKAFPDRAIYLMHYRGYGGSTGQASEQGLFEDALGLYDSIKTKHHDIMVVGRSLGTGVATYLASRRDTSRLILITPYYSMESVAWGQYPYLPVSLLLRDKYESFRYAPLVKAPTLIVAAEWDQLTPLVGTLALKNEFKNGQVKLVVVKKAWHNGISNSPDYLPALMTPQ</sequence>
<proteinExistence type="predicted"/>
<dbReference type="RefSeq" id="WP_186916744.1">
    <property type="nucleotide sequence ID" value="NZ_JACOFZ010000004.1"/>
</dbReference>
<accession>A0A923HN62</accession>
<organism evidence="1 2">
    <name type="scientific">Undibacterium nitidum</name>
    <dbReference type="NCBI Taxonomy" id="2762298"/>
    <lineage>
        <taxon>Bacteria</taxon>
        <taxon>Pseudomonadati</taxon>
        <taxon>Pseudomonadota</taxon>
        <taxon>Betaproteobacteria</taxon>
        <taxon>Burkholderiales</taxon>
        <taxon>Oxalobacteraceae</taxon>
        <taxon>Undibacterium</taxon>
    </lineage>
</organism>
<dbReference type="Gene3D" id="3.40.50.1820">
    <property type="entry name" value="alpha/beta hydrolase"/>
    <property type="match status" value="1"/>
</dbReference>
<dbReference type="InterPro" id="IPR029058">
    <property type="entry name" value="AB_hydrolase_fold"/>
</dbReference>
<protein>
    <recommendedName>
        <fullName evidence="3">Serine aminopeptidase S33 domain-containing protein</fullName>
    </recommendedName>
</protein>
<evidence type="ECO:0000313" key="1">
    <source>
        <dbReference type="EMBL" id="MBC3882132.1"/>
    </source>
</evidence>
<keyword evidence="2" id="KW-1185">Reference proteome</keyword>
<dbReference type="AlphaFoldDB" id="A0A923HN62"/>
<evidence type="ECO:0000313" key="2">
    <source>
        <dbReference type="Proteomes" id="UP000627446"/>
    </source>
</evidence>
<dbReference type="EMBL" id="JACOFZ010000004">
    <property type="protein sequence ID" value="MBC3882132.1"/>
    <property type="molecule type" value="Genomic_DNA"/>
</dbReference>
<dbReference type="SUPFAM" id="SSF53474">
    <property type="entry name" value="alpha/beta-Hydrolases"/>
    <property type="match status" value="1"/>
</dbReference>
<dbReference type="Proteomes" id="UP000627446">
    <property type="component" value="Unassembled WGS sequence"/>
</dbReference>
<dbReference type="PANTHER" id="PTHR12277">
    <property type="entry name" value="ALPHA/BETA HYDROLASE DOMAIN-CONTAINING PROTEIN"/>
    <property type="match status" value="1"/>
</dbReference>
<reference evidence="1" key="1">
    <citation type="submission" date="2020-08" db="EMBL/GenBank/DDBJ databases">
        <title>Novel species isolated from subtropical streams in China.</title>
        <authorList>
            <person name="Lu H."/>
        </authorList>
    </citation>
    <scope>NUCLEOTIDE SEQUENCE</scope>
    <source>
        <strain evidence="1">LX22W</strain>
    </source>
</reference>
<dbReference type="PANTHER" id="PTHR12277:SF81">
    <property type="entry name" value="PROTEIN ABHD13"/>
    <property type="match status" value="1"/>
</dbReference>
<gene>
    <name evidence="1" type="ORF">H8K36_12140</name>
</gene>